<protein>
    <submittedName>
        <fullName evidence="1">Uncharacterized protein</fullName>
    </submittedName>
</protein>
<dbReference type="GO" id="GO:0005814">
    <property type="term" value="C:centriole"/>
    <property type="evidence" value="ECO:0007669"/>
    <property type="project" value="TreeGrafter"/>
</dbReference>
<reference evidence="1" key="1">
    <citation type="submission" date="2025-08" db="UniProtKB">
        <authorList>
            <consortium name="Ensembl"/>
        </authorList>
    </citation>
    <scope>IDENTIFICATION</scope>
</reference>
<evidence type="ECO:0000313" key="1">
    <source>
        <dbReference type="Ensembl" id="ENSSPUP00000016271.1"/>
    </source>
</evidence>
<proteinExistence type="predicted"/>
<sequence length="117" mass="13110">MEDLDLVKIARDISQSSLDLDVRNDHNSGCNLNNNRSSPLSNPNGISCFSGKTSPSVIPGSVEALASFMQGTQTGERTESEILKHCEKRWLQLFRLVEKQCQEQIVAQQAQFHHQIK</sequence>
<organism evidence="1 2">
    <name type="scientific">Sphenodon punctatus</name>
    <name type="common">Tuatara</name>
    <name type="synonym">Hatteria punctata</name>
    <dbReference type="NCBI Taxonomy" id="8508"/>
    <lineage>
        <taxon>Eukaryota</taxon>
        <taxon>Metazoa</taxon>
        <taxon>Chordata</taxon>
        <taxon>Craniata</taxon>
        <taxon>Vertebrata</taxon>
        <taxon>Euteleostomi</taxon>
        <taxon>Lepidosauria</taxon>
        <taxon>Sphenodontia</taxon>
        <taxon>Sphenodontidae</taxon>
        <taxon>Sphenodon</taxon>
    </lineage>
</organism>
<dbReference type="GeneTree" id="ENSGT00500000044984"/>
<dbReference type="InterPro" id="IPR026636">
    <property type="entry name" value="MPHOSPH9"/>
</dbReference>
<dbReference type="Proteomes" id="UP000694392">
    <property type="component" value="Unplaced"/>
</dbReference>
<name>A0A8D0H685_SPHPU</name>
<dbReference type="OMA" id="KNCEVYS"/>
<dbReference type="PANTHER" id="PTHR14926:SF1">
    <property type="entry name" value="M-PHASE PHOSPHOPROTEIN 9"/>
    <property type="match status" value="1"/>
</dbReference>
<dbReference type="Ensembl" id="ENSSPUT00000017342.1">
    <property type="protein sequence ID" value="ENSSPUP00000016271.1"/>
    <property type="gene ID" value="ENSSPUG00000012588.1"/>
</dbReference>
<reference evidence="1" key="2">
    <citation type="submission" date="2025-09" db="UniProtKB">
        <authorList>
            <consortium name="Ensembl"/>
        </authorList>
    </citation>
    <scope>IDENTIFICATION</scope>
</reference>
<accession>A0A8D0H685</accession>
<evidence type="ECO:0000313" key="2">
    <source>
        <dbReference type="Proteomes" id="UP000694392"/>
    </source>
</evidence>
<dbReference type="PANTHER" id="PTHR14926">
    <property type="entry name" value="M-PHASE PHOSPHOPROTEIN 9"/>
    <property type="match status" value="1"/>
</dbReference>
<keyword evidence="2" id="KW-1185">Reference proteome</keyword>
<dbReference type="AlphaFoldDB" id="A0A8D0H685"/>